<comment type="caution">
    <text evidence="1">The sequence shown here is derived from an EMBL/GenBank/DDBJ whole genome shotgun (WGS) entry which is preliminary data.</text>
</comment>
<keyword evidence="2" id="KW-1185">Reference proteome</keyword>
<name>A0A484DBP2_PERFV</name>
<reference evidence="1 2" key="1">
    <citation type="submission" date="2019-01" db="EMBL/GenBank/DDBJ databases">
        <title>A chromosome-scale genome assembly of the yellow perch, Perca flavescens.</title>
        <authorList>
            <person name="Feron R."/>
            <person name="Morvezen R."/>
            <person name="Bestin A."/>
            <person name="Haffray P."/>
            <person name="Klopp C."/>
            <person name="Zahm M."/>
            <person name="Cabau C."/>
            <person name="Roques C."/>
            <person name="Donnadieu C."/>
            <person name="Bouchez O."/>
            <person name="Christie M."/>
            <person name="Larson W."/>
            <person name="Guiguen Y."/>
        </authorList>
    </citation>
    <scope>NUCLEOTIDE SEQUENCE [LARGE SCALE GENOMIC DNA]</scope>
    <source>
        <strain evidence="1">YP-PL-M2</strain>
        <tissue evidence="1">Blood</tissue>
    </source>
</reference>
<proteinExistence type="predicted"/>
<evidence type="ECO:0000313" key="1">
    <source>
        <dbReference type="EMBL" id="TDH12632.1"/>
    </source>
</evidence>
<accession>A0A484DBP2</accession>
<dbReference type="AlphaFoldDB" id="A0A484DBP2"/>
<sequence>MTSQLPKIIFLGSKKVEQGNSLIILYNKVNHGTRPAPCVGTSALRHVTSPPHGLRFHAPRTELSSFHRERRRASGIPNERVATETRFSSGLTEQWAVEASHLSLSVLGLTSVE</sequence>
<dbReference type="EMBL" id="SCKG01000005">
    <property type="protein sequence ID" value="TDH12632.1"/>
    <property type="molecule type" value="Genomic_DNA"/>
</dbReference>
<organism evidence="1 2">
    <name type="scientific">Perca flavescens</name>
    <name type="common">American yellow perch</name>
    <name type="synonym">Morone flavescens</name>
    <dbReference type="NCBI Taxonomy" id="8167"/>
    <lineage>
        <taxon>Eukaryota</taxon>
        <taxon>Metazoa</taxon>
        <taxon>Chordata</taxon>
        <taxon>Craniata</taxon>
        <taxon>Vertebrata</taxon>
        <taxon>Euteleostomi</taxon>
        <taxon>Actinopterygii</taxon>
        <taxon>Neopterygii</taxon>
        <taxon>Teleostei</taxon>
        <taxon>Neoteleostei</taxon>
        <taxon>Acanthomorphata</taxon>
        <taxon>Eupercaria</taxon>
        <taxon>Perciformes</taxon>
        <taxon>Percoidei</taxon>
        <taxon>Percidae</taxon>
        <taxon>Percinae</taxon>
        <taxon>Perca</taxon>
    </lineage>
</organism>
<dbReference type="Proteomes" id="UP000295070">
    <property type="component" value="Chromosome 5"/>
</dbReference>
<gene>
    <name evidence="1" type="ORF">EPR50_G00048990</name>
</gene>
<protein>
    <submittedName>
        <fullName evidence="1">Uncharacterized protein</fullName>
    </submittedName>
</protein>
<evidence type="ECO:0000313" key="2">
    <source>
        <dbReference type="Proteomes" id="UP000295070"/>
    </source>
</evidence>